<reference evidence="4 5" key="1">
    <citation type="submission" date="2020-08" db="EMBL/GenBank/DDBJ databases">
        <title>A Genomic Blueprint of the Chicken Gut Microbiome.</title>
        <authorList>
            <person name="Gilroy R."/>
            <person name="Ravi A."/>
            <person name="Getino M."/>
            <person name="Pursley I."/>
            <person name="Horton D.L."/>
            <person name="Alikhan N.-F."/>
            <person name="Baker D."/>
            <person name="Gharbi K."/>
            <person name="Hall N."/>
            <person name="Watson M."/>
            <person name="Adriaenssens E.M."/>
            <person name="Foster-Nyarko E."/>
            <person name="Jarju S."/>
            <person name="Secka A."/>
            <person name="Antonio M."/>
            <person name="Oren A."/>
            <person name="Chaudhuri R."/>
            <person name="La Ragione R.M."/>
            <person name="Hildebrand F."/>
            <person name="Pallen M.J."/>
        </authorList>
    </citation>
    <scope>NUCLEOTIDE SEQUENCE [LARGE SCALE GENOMIC DNA]</scope>
    <source>
        <strain evidence="4 5">N37</strain>
    </source>
</reference>
<keyword evidence="5" id="KW-1185">Reference proteome</keyword>
<evidence type="ECO:0000256" key="1">
    <source>
        <dbReference type="ARBA" id="ARBA00022679"/>
    </source>
</evidence>
<dbReference type="GO" id="GO:0016746">
    <property type="term" value="F:acyltransferase activity"/>
    <property type="evidence" value="ECO:0007669"/>
    <property type="project" value="UniProtKB-KW"/>
</dbReference>
<dbReference type="CDD" id="cd07989">
    <property type="entry name" value="LPLAT_AGPAT-like"/>
    <property type="match status" value="1"/>
</dbReference>
<dbReference type="PANTHER" id="PTHR10434:SF40">
    <property type="entry name" value="1-ACYL-SN-GLYCEROL-3-PHOSPHATE ACYLTRANSFERASE"/>
    <property type="match status" value="1"/>
</dbReference>
<protein>
    <submittedName>
        <fullName evidence="4">1-acyl-sn-glycerol-3-phosphate acyltransferase</fullName>
    </submittedName>
</protein>
<proteinExistence type="predicted"/>
<keyword evidence="2 4" id="KW-0012">Acyltransferase</keyword>
<gene>
    <name evidence="4" type="ORF">H9637_12405</name>
</gene>
<comment type="caution">
    <text evidence="4">The sequence shown here is derived from an EMBL/GenBank/DDBJ whole genome shotgun (WGS) entry which is preliminary data.</text>
</comment>
<dbReference type="EMBL" id="JACSQB010000098">
    <property type="protein sequence ID" value="MBD8047835.1"/>
    <property type="molecule type" value="Genomic_DNA"/>
</dbReference>
<evidence type="ECO:0000313" key="4">
    <source>
        <dbReference type="EMBL" id="MBD8047835.1"/>
    </source>
</evidence>
<name>A0ABR8YUB0_9CLOT</name>
<keyword evidence="1" id="KW-0808">Transferase</keyword>
<dbReference type="SUPFAM" id="SSF69593">
    <property type="entry name" value="Glycerol-3-phosphate (1)-acyltransferase"/>
    <property type="match status" value="1"/>
</dbReference>
<sequence>MDLAAKFRLIEKLPKSLGDKLIKTAIYKYYKKYANVKVTGYENIEKLEGPIIFIANHLSNADGVVLNIILKDKKPIFVAGEKLSGNSFTKMGIRVIETITIKPNSADKEAIAKTIKSLKEGRNIVIFPEGTRSRTASMIEAKKGLLLIAKMSKATIVPIGLCGTENFMPINDSDMGKETFKEADISINIGSPVEIPQKQKDEEKSAYSDRALRELMLSIARLIPEKYRGVYSLEENNEN</sequence>
<dbReference type="Proteomes" id="UP000627166">
    <property type="component" value="Unassembled WGS sequence"/>
</dbReference>
<feature type="domain" description="Phospholipid/glycerol acyltransferase" evidence="3">
    <location>
        <begin position="51"/>
        <end position="164"/>
    </location>
</feature>
<organism evidence="4 5">
    <name type="scientific">Clostridium faecium</name>
    <dbReference type="NCBI Taxonomy" id="2762223"/>
    <lineage>
        <taxon>Bacteria</taxon>
        <taxon>Bacillati</taxon>
        <taxon>Bacillota</taxon>
        <taxon>Clostridia</taxon>
        <taxon>Eubacteriales</taxon>
        <taxon>Clostridiaceae</taxon>
        <taxon>Clostridium</taxon>
    </lineage>
</organism>
<dbReference type="InterPro" id="IPR002123">
    <property type="entry name" value="Plipid/glycerol_acylTrfase"/>
</dbReference>
<dbReference type="Pfam" id="PF01553">
    <property type="entry name" value="Acyltransferase"/>
    <property type="match status" value="1"/>
</dbReference>
<dbReference type="SMART" id="SM00563">
    <property type="entry name" value="PlsC"/>
    <property type="match status" value="1"/>
</dbReference>
<evidence type="ECO:0000259" key="3">
    <source>
        <dbReference type="SMART" id="SM00563"/>
    </source>
</evidence>
<dbReference type="PANTHER" id="PTHR10434">
    <property type="entry name" value="1-ACYL-SN-GLYCEROL-3-PHOSPHATE ACYLTRANSFERASE"/>
    <property type="match status" value="1"/>
</dbReference>
<dbReference type="RefSeq" id="WP_191740792.1">
    <property type="nucleotide sequence ID" value="NZ_JACSQB010000098.1"/>
</dbReference>
<accession>A0ABR8YUB0</accession>
<evidence type="ECO:0000256" key="2">
    <source>
        <dbReference type="ARBA" id="ARBA00023315"/>
    </source>
</evidence>
<evidence type="ECO:0000313" key="5">
    <source>
        <dbReference type="Proteomes" id="UP000627166"/>
    </source>
</evidence>
<dbReference type="Gene3D" id="3.40.1130.10">
    <property type="entry name" value="Glycerol-3-phosphate (1)-acyltransferase"/>
    <property type="match status" value="1"/>
</dbReference>